<reference evidence="5 6" key="1">
    <citation type="journal article" date="2019" name="Sci. Rep.">
        <title>Orb-weaving spider Araneus ventricosus genome elucidates the spidroin gene catalogue.</title>
        <authorList>
            <person name="Kono N."/>
            <person name="Nakamura H."/>
            <person name="Ohtoshi R."/>
            <person name="Moran D.A.P."/>
            <person name="Shinohara A."/>
            <person name="Yoshida Y."/>
            <person name="Fujiwara M."/>
            <person name="Mori M."/>
            <person name="Tomita M."/>
            <person name="Arakawa K."/>
        </authorList>
    </citation>
    <scope>NUCLEOTIDE SEQUENCE [LARGE SCALE GENOMIC DNA]</scope>
</reference>
<dbReference type="InterPro" id="IPR031311">
    <property type="entry name" value="CHIT_BIND_RR_consensus"/>
</dbReference>
<evidence type="ECO:0000313" key="6">
    <source>
        <dbReference type="Proteomes" id="UP000499080"/>
    </source>
</evidence>
<evidence type="ECO:0000256" key="1">
    <source>
        <dbReference type="ARBA" id="ARBA00002980"/>
    </source>
</evidence>
<dbReference type="PRINTS" id="PR00947">
    <property type="entry name" value="CUTICLE"/>
</dbReference>
<keyword evidence="4" id="KW-1133">Transmembrane helix</keyword>
<dbReference type="PANTHER" id="PTHR10380:SF235">
    <property type="entry name" value="CUTICULAR PROTEIN 73D, ISOFORM B"/>
    <property type="match status" value="1"/>
</dbReference>
<dbReference type="PROSITE" id="PS51155">
    <property type="entry name" value="CHIT_BIND_RR_2"/>
    <property type="match status" value="1"/>
</dbReference>
<keyword evidence="2 3" id="KW-0193">Cuticle</keyword>
<keyword evidence="4" id="KW-0472">Membrane</keyword>
<dbReference type="InterPro" id="IPR000618">
    <property type="entry name" value="Insect_cuticle"/>
</dbReference>
<comment type="function">
    <text evidence="1">Component of the rigid cuticle of the spider.</text>
</comment>
<dbReference type="Proteomes" id="UP000499080">
    <property type="component" value="Unassembled WGS sequence"/>
</dbReference>
<keyword evidence="4" id="KW-0812">Transmembrane</keyword>
<accession>A0A4Y2AWT8</accession>
<evidence type="ECO:0000313" key="5">
    <source>
        <dbReference type="EMBL" id="GBL84193.1"/>
    </source>
</evidence>
<feature type="transmembrane region" description="Helical" evidence="4">
    <location>
        <begin position="6"/>
        <end position="25"/>
    </location>
</feature>
<gene>
    <name evidence="5" type="ORF">AVEN_118595_1</name>
</gene>
<dbReference type="Pfam" id="PF00379">
    <property type="entry name" value="Chitin_bind_4"/>
    <property type="match status" value="1"/>
</dbReference>
<dbReference type="GO" id="GO:0008010">
    <property type="term" value="F:structural constituent of chitin-based larval cuticle"/>
    <property type="evidence" value="ECO:0007669"/>
    <property type="project" value="TreeGrafter"/>
</dbReference>
<dbReference type="EMBL" id="BGPR01000036">
    <property type="protein sequence ID" value="GBL84193.1"/>
    <property type="molecule type" value="Genomic_DNA"/>
</dbReference>
<dbReference type="InterPro" id="IPR050468">
    <property type="entry name" value="Cuticle_Struct_Prot"/>
</dbReference>
<evidence type="ECO:0000256" key="4">
    <source>
        <dbReference type="SAM" id="Phobius"/>
    </source>
</evidence>
<dbReference type="GO" id="GO:0062129">
    <property type="term" value="C:chitin-based extracellular matrix"/>
    <property type="evidence" value="ECO:0007669"/>
    <property type="project" value="TreeGrafter"/>
</dbReference>
<dbReference type="PROSITE" id="PS00233">
    <property type="entry name" value="CHIT_BIND_RR_1"/>
    <property type="match status" value="1"/>
</dbReference>
<organism evidence="5 6">
    <name type="scientific">Araneus ventricosus</name>
    <name type="common">Orbweaver spider</name>
    <name type="synonym">Epeira ventricosa</name>
    <dbReference type="NCBI Taxonomy" id="182803"/>
    <lineage>
        <taxon>Eukaryota</taxon>
        <taxon>Metazoa</taxon>
        <taxon>Ecdysozoa</taxon>
        <taxon>Arthropoda</taxon>
        <taxon>Chelicerata</taxon>
        <taxon>Arachnida</taxon>
        <taxon>Araneae</taxon>
        <taxon>Araneomorphae</taxon>
        <taxon>Entelegynae</taxon>
        <taxon>Araneoidea</taxon>
        <taxon>Araneidae</taxon>
        <taxon>Araneus</taxon>
    </lineage>
</organism>
<comment type="caution">
    <text evidence="5">The sequence shown here is derived from an EMBL/GenBank/DDBJ whole genome shotgun (WGS) entry which is preliminary data.</text>
</comment>
<dbReference type="PANTHER" id="PTHR10380">
    <property type="entry name" value="CUTICLE PROTEIN"/>
    <property type="match status" value="1"/>
</dbReference>
<proteinExistence type="predicted"/>
<dbReference type="AlphaFoldDB" id="A0A4Y2AWT8"/>
<evidence type="ECO:0008006" key="7">
    <source>
        <dbReference type="Google" id="ProtNLM"/>
    </source>
</evidence>
<protein>
    <recommendedName>
        <fullName evidence="7">Cuticle protein 10.9</fullName>
    </recommendedName>
</protein>
<sequence length="151" mass="16972">MPTSYYCVYVAYLLLISAQALSLTISPRYVRLIKFPLQPVTDVAADLPKPYDFGYSVKDRYGTKQHRKEVANSNGIVKGSYGYLDPEGIYRFVDYIADKGGYRAKLRAIQLVTSLTTKDNISHSPMNIYSTTEPSSSEGNELFPINITLQK</sequence>
<name>A0A4Y2AWT8_ARAVE</name>
<evidence type="ECO:0000256" key="2">
    <source>
        <dbReference type="ARBA" id="ARBA00022460"/>
    </source>
</evidence>
<keyword evidence="6" id="KW-1185">Reference proteome</keyword>
<evidence type="ECO:0000256" key="3">
    <source>
        <dbReference type="PROSITE-ProRule" id="PRU00497"/>
    </source>
</evidence>
<dbReference type="OrthoDB" id="6421283at2759"/>